<evidence type="ECO:0000259" key="12">
    <source>
        <dbReference type="Pfam" id="PF13954"/>
    </source>
</evidence>
<comment type="caution">
    <text evidence="13">The sequence shown here is derived from an EMBL/GenBank/DDBJ whole genome shotgun (WGS) entry which is preliminary data.</text>
</comment>
<feature type="domain" description="PapC N-terminal" evidence="12">
    <location>
        <begin position="34"/>
        <end position="179"/>
    </location>
</feature>
<evidence type="ECO:0000256" key="6">
    <source>
        <dbReference type="ARBA" id="ARBA00022729"/>
    </source>
</evidence>
<accession>A0ABY0J3E2</accession>
<gene>
    <name evidence="13" type="primary">papC_2</name>
    <name evidence="13" type="ORF">SAMEA2273443_02969</name>
</gene>
<keyword evidence="3 9" id="KW-0813">Transport</keyword>
<dbReference type="NCBIfam" id="NF011812">
    <property type="entry name" value="PRK15284.1"/>
    <property type="match status" value="1"/>
</dbReference>
<evidence type="ECO:0000256" key="8">
    <source>
        <dbReference type="ARBA" id="ARBA00023237"/>
    </source>
</evidence>
<dbReference type="InterPro" id="IPR000015">
    <property type="entry name" value="Fimb_usher"/>
</dbReference>
<dbReference type="Gene3D" id="3.10.20.410">
    <property type="match status" value="1"/>
</dbReference>
<dbReference type="InterPro" id="IPR042186">
    <property type="entry name" value="FimD_plug_dom"/>
</dbReference>
<keyword evidence="14" id="KW-1185">Reference proteome</keyword>
<organism evidence="13 14">
    <name type="scientific">Enterobacter roggenkampii</name>
    <dbReference type="NCBI Taxonomy" id="1812935"/>
    <lineage>
        <taxon>Bacteria</taxon>
        <taxon>Pseudomonadati</taxon>
        <taxon>Pseudomonadota</taxon>
        <taxon>Gammaproteobacteria</taxon>
        <taxon>Enterobacterales</taxon>
        <taxon>Enterobacteriaceae</taxon>
        <taxon>Enterobacter</taxon>
        <taxon>Enterobacter cloacae complex</taxon>
    </lineage>
</organism>
<dbReference type="Gene3D" id="2.60.40.2610">
    <property type="entry name" value="Outer membrane usher protein FimD, plug domain"/>
    <property type="match status" value="1"/>
</dbReference>
<evidence type="ECO:0000256" key="7">
    <source>
        <dbReference type="ARBA" id="ARBA00023136"/>
    </source>
</evidence>
<evidence type="ECO:0000313" key="14">
    <source>
        <dbReference type="Proteomes" id="UP000077063"/>
    </source>
</evidence>
<dbReference type="Proteomes" id="UP000077063">
    <property type="component" value="Unassembled WGS sequence"/>
</dbReference>
<evidence type="ECO:0000256" key="10">
    <source>
        <dbReference type="SAM" id="SignalP"/>
    </source>
</evidence>
<protein>
    <submittedName>
        <fullName evidence="13">Fimbrial biogenesis outer membrane usher protein</fullName>
    </submittedName>
</protein>
<dbReference type="PROSITE" id="PS01151">
    <property type="entry name" value="FIMBRIAL_USHER"/>
    <property type="match status" value="1"/>
</dbReference>
<dbReference type="InterPro" id="IPR043142">
    <property type="entry name" value="PapC-like_C_sf"/>
</dbReference>
<dbReference type="Pfam" id="PF13953">
    <property type="entry name" value="PapC_C"/>
    <property type="match status" value="1"/>
</dbReference>
<dbReference type="InterPro" id="IPR025885">
    <property type="entry name" value="PapC_N"/>
</dbReference>
<dbReference type="InterPro" id="IPR037224">
    <property type="entry name" value="PapC_N_sf"/>
</dbReference>
<evidence type="ECO:0000256" key="3">
    <source>
        <dbReference type="ARBA" id="ARBA00022448"/>
    </source>
</evidence>
<keyword evidence="9" id="KW-1029">Fimbrium biogenesis</keyword>
<dbReference type="PANTHER" id="PTHR30451">
    <property type="entry name" value="OUTER MEMBRANE USHER PROTEIN"/>
    <property type="match status" value="1"/>
</dbReference>
<evidence type="ECO:0000256" key="1">
    <source>
        <dbReference type="ARBA" id="ARBA00004571"/>
    </source>
</evidence>
<dbReference type="Pfam" id="PF00577">
    <property type="entry name" value="Usher"/>
    <property type="match status" value="1"/>
</dbReference>
<proteinExistence type="inferred from homology"/>
<evidence type="ECO:0000256" key="4">
    <source>
        <dbReference type="ARBA" id="ARBA00022452"/>
    </source>
</evidence>
<dbReference type="Gene3D" id="2.60.40.2070">
    <property type="match status" value="1"/>
</dbReference>
<reference evidence="13 14" key="1">
    <citation type="submission" date="2016-03" db="EMBL/GenBank/DDBJ databases">
        <authorList>
            <consortium name="Pathogen Informatics"/>
        </authorList>
    </citation>
    <scope>NUCLEOTIDE SEQUENCE [LARGE SCALE GENOMIC DNA]</scope>
    <source>
        <strain evidence="14">e2161</strain>
    </source>
</reference>
<keyword evidence="5 9" id="KW-0812">Transmembrane</keyword>
<evidence type="ECO:0000259" key="11">
    <source>
        <dbReference type="Pfam" id="PF13953"/>
    </source>
</evidence>
<feature type="domain" description="PapC-like C-terminal" evidence="11">
    <location>
        <begin position="759"/>
        <end position="814"/>
    </location>
</feature>
<evidence type="ECO:0000256" key="2">
    <source>
        <dbReference type="ARBA" id="ARBA00008064"/>
    </source>
</evidence>
<feature type="signal peptide" evidence="10">
    <location>
        <begin position="1"/>
        <end position="30"/>
    </location>
</feature>
<evidence type="ECO:0000313" key="13">
    <source>
        <dbReference type="EMBL" id="SAA81503.1"/>
    </source>
</evidence>
<dbReference type="RefSeq" id="WP_084833439.1">
    <property type="nucleotide sequence ID" value="NZ_FKDK01000012.1"/>
</dbReference>
<evidence type="ECO:0000256" key="5">
    <source>
        <dbReference type="ARBA" id="ARBA00022692"/>
    </source>
</evidence>
<dbReference type="Pfam" id="PF13954">
    <property type="entry name" value="PapC_N"/>
    <property type="match status" value="1"/>
</dbReference>
<keyword evidence="4" id="KW-1134">Transmembrane beta strand</keyword>
<dbReference type="EMBL" id="FKDK01000012">
    <property type="protein sequence ID" value="SAA81503.1"/>
    <property type="molecule type" value="Genomic_DNA"/>
</dbReference>
<sequence>MRIFRRSAMNIYCRKALAAVLVGSISSGHAEDIQFNTDILDVKDRENYDLSQFSRKGYILPGMYSLAIQLNEQKLPEQNIDFIVPDDDPNGSEACLTAEIIKQLGLKKSALRDLTWWHDGQCLSTASLPGMEIRTDLSSVTLYVSVPQAYLEYSHPDWDPPVRWENGIPGALFDYNLNAQTLKQKKSDAGTSHYLSANGTAGVNVGAWRLRGDWQARHEKTPHQTGTEQPWQWSRIYAYRTLGEMGAKLTLGENYLNSAMFDSFRYTGVNVATDDAMLPPNLRGYAPEVTGVARTNARVVISQQGRLIKEVQVAAGPFRIQDLSSAVNGTLDVLIEEQDGNEQRLQVDTATIPYLTRPGLVRYKVTLGQPSDWEHRLNGSLFASGEFAWGISNGWSLYGGLLGDSQYQALSLGVGRDLMMFGALSGDITESRMRLADRALLRGRSYRLSYSKRFDSTNSQITFAGYRFSEQDFANMNDYLAARLQGEWSRYGRNKEMYTLSFNQYIELLGLTANLNYNHQTYWDRPESDSYTLTMSRGFDFWRFRNVNLSLTGFRNKYRNDSDEGMYLSLSMPLGERSRLSYNGAYTRREQRNNVSYYDRPGDNQSYQLGIGKSQQRNEFNGFYGYNGSIADVTATGSWVEGQYESYGMSVQGGATVTPQGAALHRISSPGGTRMLIDTHGVSGIPIADSGRSTYTNYFGKAVVGSMNDYSRNSVSIDVAKLPDRAEALRSVSQATLTEGAIGYRSFEVVSGDKAMAFIRLADGSVPPFGATVLNGKQQETGIVSDDGHVYLSGIQPGGVMSVRWAGAVQCNITLPAVLAEGMNSELFLPCERRPETNE</sequence>
<comment type="similarity">
    <text evidence="2 9">Belongs to the fimbrial export usher family.</text>
</comment>
<feature type="chain" id="PRO_5046956889" evidence="10">
    <location>
        <begin position="31"/>
        <end position="839"/>
    </location>
</feature>
<dbReference type="PANTHER" id="PTHR30451:SF10">
    <property type="entry name" value="OUTER MEMBRANE USHER PROTEIN YFCU-RELATED"/>
    <property type="match status" value="1"/>
</dbReference>
<name>A0ABY0J3E2_9ENTR</name>
<dbReference type="SUPFAM" id="SSF141729">
    <property type="entry name" value="FimD N-terminal domain-like"/>
    <property type="match status" value="1"/>
</dbReference>
<keyword evidence="7 9" id="KW-0472">Membrane</keyword>
<keyword evidence="8 9" id="KW-0998">Cell outer membrane</keyword>
<dbReference type="InterPro" id="IPR025949">
    <property type="entry name" value="PapC-like_C"/>
</dbReference>
<comment type="subcellular location">
    <subcellularLocation>
        <location evidence="1 9">Cell outer membrane</location>
        <topology evidence="1 9">Multi-pass membrane protein</topology>
    </subcellularLocation>
</comment>
<keyword evidence="6 10" id="KW-0732">Signal</keyword>
<dbReference type="InterPro" id="IPR018030">
    <property type="entry name" value="Fimbrial_membr_usher_CS"/>
</dbReference>
<evidence type="ECO:0000256" key="9">
    <source>
        <dbReference type="RuleBase" id="RU003884"/>
    </source>
</evidence>
<dbReference type="Gene3D" id="2.60.40.3110">
    <property type="match status" value="1"/>
</dbReference>